<protein>
    <submittedName>
        <fullName evidence="1">Uncharacterized protein</fullName>
    </submittedName>
</protein>
<comment type="caution">
    <text evidence="1">The sequence shown here is derived from an EMBL/GenBank/DDBJ whole genome shotgun (WGS) entry which is preliminary data.</text>
</comment>
<evidence type="ECO:0000313" key="1">
    <source>
        <dbReference type="EMBL" id="KAH6943834.1"/>
    </source>
</evidence>
<keyword evidence="2" id="KW-1185">Reference proteome</keyword>
<proteinExistence type="predicted"/>
<gene>
    <name evidence="1" type="ORF">HPB50_000128</name>
</gene>
<evidence type="ECO:0000313" key="2">
    <source>
        <dbReference type="Proteomes" id="UP000821845"/>
    </source>
</evidence>
<name>A0ACB7TCT5_HYAAI</name>
<dbReference type="Proteomes" id="UP000821845">
    <property type="component" value="Chromosome 1"/>
</dbReference>
<organism evidence="1 2">
    <name type="scientific">Hyalomma asiaticum</name>
    <name type="common">Tick</name>
    <dbReference type="NCBI Taxonomy" id="266040"/>
    <lineage>
        <taxon>Eukaryota</taxon>
        <taxon>Metazoa</taxon>
        <taxon>Ecdysozoa</taxon>
        <taxon>Arthropoda</taxon>
        <taxon>Chelicerata</taxon>
        <taxon>Arachnida</taxon>
        <taxon>Acari</taxon>
        <taxon>Parasitiformes</taxon>
        <taxon>Ixodida</taxon>
        <taxon>Ixodoidea</taxon>
        <taxon>Ixodidae</taxon>
        <taxon>Hyalomminae</taxon>
        <taxon>Hyalomma</taxon>
    </lineage>
</organism>
<reference evidence="1" key="1">
    <citation type="submission" date="2020-05" db="EMBL/GenBank/DDBJ databases">
        <title>Large-scale comparative analyses of tick genomes elucidate their genetic diversity and vector capacities.</title>
        <authorList>
            <person name="Jia N."/>
            <person name="Wang J."/>
            <person name="Shi W."/>
            <person name="Du L."/>
            <person name="Sun Y."/>
            <person name="Zhan W."/>
            <person name="Jiang J."/>
            <person name="Wang Q."/>
            <person name="Zhang B."/>
            <person name="Ji P."/>
            <person name="Sakyi L.B."/>
            <person name="Cui X."/>
            <person name="Yuan T."/>
            <person name="Jiang B."/>
            <person name="Yang W."/>
            <person name="Lam T.T.-Y."/>
            <person name="Chang Q."/>
            <person name="Ding S."/>
            <person name="Wang X."/>
            <person name="Zhu J."/>
            <person name="Ruan X."/>
            <person name="Zhao L."/>
            <person name="Wei J."/>
            <person name="Que T."/>
            <person name="Du C."/>
            <person name="Cheng J."/>
            <person name="Dai P."/>
            <person name="Han X."/>
            <person name="Huang E."/>
            <person name="Gao Y."/>
            <person name="Liu J."/>
            <person name="Shao H."/>
            <person name="Ye R."/>
            <person name="Li L."/>
            <person name="Wei W."/>
            <person name="Wang X."/>
            <person name="Wang C."/>
            <person name="Yang T."/>
            <person name="Huo Q."/>
            <person name="Li W."/>
            <person name="Guo W."/>
            <person name="Chen H."/>
            <person name="Zhou L."/>
            <person name="Ni X."/>
            <person name="Tian J."/>
            <person name="Zhou Y."/>
            <person name="Sheng Y."/>
            <person name="Liu T."/>
            <person name="Pan Y."/>
            <person name="Xia L."/>
            <person name="Li J."/>
            <person name="Zhao F."/>
            <person name="Cao W."/>
        </authorList>
    </citation>
    <scope>NUCLEOTIDE SEQUENCE</scope>
    <source>
        <strain evidence="1">Hyas-2018</strain>
    </source>
</reference>
<accession>A0ACB7TCT5</accession>
<dbReference type="EMBL" id="CM023481">
    <property type="protein sequence ID" value="KAH6943834.1"/>
    <property type="molecule type" value="Genomic_DNA"/>
</dbReference>
<sequence length="113" mass="11355">MVVRFLPAAAVVCATVAVTVAADLNCTVAAIEQFPRPLVSPELRKHGAIVVHVLAALYMFAALSIICEDYFVPSLEVICDGSLVLCGSATAAGSGPLPGSKPSTGGPTLSGGS</sequence>